<keyword evidence="4" id="KW-1185">Reference proteome</keyword>
<evidence type="ECO:0000313" key="3">
    <source>
        <dbReference type="EMBL" id="CCX15032.1"/>
    </source>
</evidence>
<dbReference type="eggNOG" id="KOG3168">
    <property type="taxonomic scope" value="Eukaryota"/>
</dbReference>
<reference evidence="3 4" key="1">
    <citation type="journal article" date="2013" name="PLoS Genet.">
        <title>The genome and development-dependent transcriptomes of Pyronema confluens: a window into fungal evolution.</title>
        <authorList>
            <person name="Traeger S."/>
            <person name="Altegoer F."/>
            <person name="Freitag M."/>
            <person name="Gabaldon T."/>
            <person name="Kempken F."/>
            <person name="Kumar A."/>
            <person name="Marcet-Houben M."/>
            <person name="Poggeler S."/>
            <person name="Stajich J.E."/>
            <person name="Nowrousian M."/>
        </authorList>
    </citation>
    <scope>NUCLEOTIDE SEQUENCE [LARGE SCALE GENOMIC DNA]</scope>
    <source>
        <strain evidence="4">CBS 100304</strain>
        <tissue evidence="3">Vegetative mycelium</tissue>
    </source>
</reference>
<dbReference type="CDD" id="cd06168">
    <property type="entry name" value="LSMD1"/>
    <property type="match status" value="1"/>
</dbReference>
<evidence type="ECO:0000313" key="4">
    <source>
        <dbReference type="Proteomes" id="UP000018144"/>
    </source>
</evidence>
<dbReference type="PANTHER" id="PTHR10701:SF5">
    <property type="entry name" value="N-ALPHA-ACETYLTRANSFERASE 38, NATC AUXILIARY SUBUNIT"/>
    <property type="match status" value="1"/>
</dbReference>
<organism evidence="3 4">
    <name type="scientific">Pyronema omphalodes (strain CBS 100304)</name>
    <name type="common">Pyronema confluens</name>
    <dbReference type="NCBI Taxonomy" id="1076935"/>
    <lineage>
        <taxon>Eukaryota</taxon>
        <taxon>Fungi</taxon>
        <taxon>Dikarya</taxon>
        <taxon>Ascomycota</taxon>
        <taxon>Pezizomycotina</taxon>
        <taxon>Pezizomycetes</taxon>
        <taxon>Pezizales</taxon>
        <taxon>Pyronemataceae</taxon>
        <taxon>Pyronema</taxon>
    </lineage>
</organism>
<evidence type="ECO:0000256" key="1">
    <source>
        <dbReference type="SAM" id="MobiDB-lite"/>
    </source>
</evidence>
<dbReference type="Gene3D" id="2.30.30.100">
    <property type="match status" value="1"/>
</dbReference>
<gene>
    <name evidence="3" type="ORF">PCON_01296</name>
</gene>
<dbReference type="GO" id="GO:0003723">
    <property type="term" value="F:RNA binding"/>
    <property type="evidence" value="ECO:0007669"/>
    <property type="project" value="InterPro"/>
</dbReference>
<feature type="compositionally biased region" description="Low complexity" evidence="1">
    <location>
        <begin position="50"/>
        <end position="73"/>
    </location>
</feature>
<dbReference type="InterPro" id="IPR001163">
    <property type="entry name" value="Sm_dom_euk/arc"/>
</dbReference>
<feature type="region of interest" description="Disordered" evidence="1">
    <location>
        <begin position="96"/>
        <end position="132"/>
    </location>
</feature>
<feature type="region of interest" description="Disordered" evidence="1">
    <location>
        <begin position="50"/>
        <end position="80"/>
    </location>
</feature>
<dbReference type="InterPro" id="IPR010920">
    <property type="entry name" value="LSM_dom_sf"/>
</dbReference>
<protein>
    <submittedName>
        <fullName evidence="3">Similar to LSM domain-containing protein 1-A acc. no. Q6GQ67</fullName>
    </submittedName>
</protein>
<dbReference type="PANTHER" id="PTHR10701">
    <property type="entry name" value="SMALL NUCLEAR RIBONUCLEOPROTEIN-ASSOCIATED PROTEIN B AND N"/>
    <property type="match status" value="1"/>
</dbReference>
<dbReference type="InterPro" id="IPR050914">
    <property type="entry name" value="snRNP_SmB/NAA38-like"/>
</dbReference>
<dbReference type="STRING" id="1076935.U4L9D3"/>
<feature type="domain" description="Sm" evidence="2">
    <location>
        <begin position="10"/>
        <end position="100"/>
    </location>
</feature>
<dbReference type="OMA" id="HEYRHPT"/>
<dbReference type="Pfam" id="PF01423">
    <property type="entry name" value="LSM"/>
    <property type="match status" value="1"/>
</dbReference>
<dbReference type="AlphaFoldDB" id="U4L9D3"/>
<dbReference type="InterPro" id="IPR034110">
    <property type="entry name" value="LSMD1_Sm"/>
</dbReference>
<dbReference type="PROSITE" id="PS52002">
    <property type="entry name" value="SM"/>
    <property type="match status" value="1"/>
</dbReference>
<accession>U4L9D3</accession>
<dbReference type="OrthoDB" id="368909at2759"/>
<evidence type="ECO:0000259" key="2">
    <source>
        <dbReference type="PROSITE" id="PS52002"/>
    </source>
</evidence>
<dbReference type="SMART" id="SM00651">
    <property type="entry name" value="Sm"/>
    <property type="match status" value="1"/>
</dbReference>
<dbReference type="Proteomes" id="UP000018144">
    <property type="component" value="Unassembled WGS sequence"/>
</dbReference>
<sequence length="132" mass="14537">MAQTQQPYETPSPFLQGYINRTLRVTTTDDRFFIGDLKCTDRDRNLILASTSEYRSPSSFSSSSSSSSSSSQSPEIKDRHIGLVVIPGNVITKIEVEERTTGTGTNPKRGWMFGQFGSPGGGQRDPREMGII</sequence>
<dbReference type="SUPFAM" id="SSF50182">
    <property type="entry name" value="Sm-like ribonucleoproteins"/>
    <property type="match status" value="1"/>
</dbReference>
<name>U4L9D3_PYROM</name>
<dbReference type="GO" id="GO:0031417">
    <property type="term" value="C:NatC complex"/>
    <property type="evidence" value="ECO:0007669"/>
    <property type="project" value="InterPro"/>
</dbReference>
<dbReference type="InterPro" id="IPR047575">
    <property type="entry name" value="Sm"/>
</dbReference>
<proteinExistence type="predicted"/>
<dbReference type="EMBL" id="HF936128">
    <property type="protein sequence ID" value="CCX15032.1"/>
    <property type="molecule type" value="Genomic_DNA"/>
</dbReference>